<organism evidence="3 4">
    <name type="scientific">Saccharopolyspora rosea</name>
    <dbReference type="NCBI Taxonomy" id="524884"/>
    <lineage>
        <taxon>Bacteria</taxon>
        <taxon>Bacillati</taxon>
        <taxon>Actinomycetota</taxon>
        <taxon>Actinomycetes</taxon>
        <taxon>Pseudonocardiales</taxon>
        <taxon>Pseudonocardiaceae</taxon>
        <taxon>Saccharopolyspora</taxon>
    </lineage>
</organism>
<dbReference type="EMBL" id="JBHTIW010000002">
    <property type="protein sequence ID" value="MFD0919093.1"/>
    <property type="molecule type" value="Genomic_DNA"/>
</dbReference>
<dbReference type="Gene3D" id="3.40.50.300">
    <property type="entry name" value="P-loop containing nucleotide triphosphate hydrolases"/>
    <property type="match status" value="1"/>
</dbReference>
<comment type="caution">
    <text evidence="3">The sequence shown here is derived from an EMBL/GenBank/DDBJ whole genome shotgun (WGS) entry which is preliminary data.</text>
</comment>
<dbReference type="Pfam" id="PF02492">
    <property type="entry name" value="cobW"/>
    <property type="match status" value="1"/>
</dbReference>
<dbReference type="SMART" id="SM00833">
    <property type="entry name" value="CobW_C"/>
    <property type="match status" value="1"/>
</dbReference>
<sequence length="422" mass="46269">METEPSWGRSAADRRTPLVVVSGIHAGHVAATAEAAWREDPAGTALVHHDLREVTQGVVRRRVRHGDTDRTFVLELAHGCVSCTLREDMLPLLRRLSADPTVSRIVVQLDPALEPEAICWAIRHVVVDSSPVDDDVDVRAVVTAVDVPTWLEDATGETELVERGLGGSPDDERTLAQVAVGQVEFADAVVLVGSTDRWTQVRTEAVISRLTPTAPRADLSDLRFSDLVGRVPLDARRGEVDGPHGPLLRGQPSLDTDAGVSMLLFEERRPFHPQRLHEAFDVLLEGVVRARGRVWVASQPDVALWLESAGGGLGVGHAGPWLAALEPEQRSELSPERQVRASLNWDDYYGDRMHELVVIAHEADPREIVRALRHALLTDDELAAGQEVWATYEDPFVEWHTDPCGDDPATTAEPLRDTGHGN</sequence>
<evidence type="ECO:0000313" key="3">
    <source>
        <dbReference type="EMBL" id="MFD0919093.1"/>
    </source>
</evidence>
<dbReference type="InterPro" id="IPR027417">
    <property type="entry name" value="P-loop_NTPase"/>
</dbReference>
<evidence type="ECO:0000256" key="1">
    <source>
        <dbReference type="SAM" id="MobiDB-lite"/>
    </source>
</evidence>
<feature type="domain" description="CobW C-terminal" evidence="2">
    <location>
        <begin position="260"/>
        <end position="376"/>
    </location>
</feature>
<dbReference type="Proteomes" id="UP001597018">
    <property type="component" value="Unassembled WGS sequence"/>
</dbReference>
<dbReference type="NCBIfam" id="NF047431">
    <property type="entry name" value="hiber_recruit"/>
    <property type="match status" value="1"/>
</dbReference>
<proteinExistence type="predicted"/>
<protein>
    <submittedName>
        <fullName evidence="3">Ribosome hibernation factor-recruiting GTPase MRF</fullName>
    </submittedName>
</protein>
<accession>A0ABW3FMI9</accession>
<dbReference type="Pfam" id="PF07683">
    <property type="entry name" value="CobW_C"/>
    <property type="match status" value="1"/>
</dbReference>
<gene>
    <name evidence="3" type="primary">mrf</name>
    <name evidence="3" type="ORF">ACFQ16_04985</name>
</gene>
<dbReference type="InterPro" id="IPR011629">
    <property type="entry name" value="CobW-like_C"/>
</dbReference>
<dbReference type="RefSeq" id="WP_263250910.1">
    <property type="nucleotide sequence ID" value="NZ_BAABLT010000033.1"/>
</dbReference>
<dbReference type="PANTHER" id="PTHR43603:SF1">
    <property type="entry name" value="ZINC-REGULATED GTPASE METALLOPROTEIN ACTIVATOR 1"/>
    <property type="match status" value="1"/>
</dbReference>
<dbReference type="InterPro" id="IPR003495">
    <property type="entry name" value="CobW/HypB/UreG_nucleotide-bd"/>
</dbReference>
<feature type="region of interest" description="Disordered" evidence="1">
    <location>
        <begin position="403"/>
        <end position="422"/>
    </location>
</feature>
<evidence type="ECO:0000313" key="4">
    <source>
        <dbReference type="Proteomes" id="UP001597018"/>
    </source>
</evidence>
<keyword evidence="4" id="KW-1185">Reference proteome</keyword>
<evidence type="ECO:0000259" key="2">
    <source>
        <dbReference type="SMART" id="SM00833"/>
    </source>
</evidence>
<dbReference type="PANTHER" id="PTHR43603">
    <property type="entry name" value="COBW DOMAIN-CONTAINING PROTEIN DDB_G0274527"/>
    <property type="match status" value="1"/>
</dbReference>
<dbReference type="SUPFAM" id="SSF90002">
    <property type="entry name" value="Hypothetical protein YjiA, C-terminal domain"/>
    <property type="match status" value="1"/>
</dbReference>
<name>A0ABW3FMI9_9PSEU</name>
<reference evidence="4" key="1">
    <citation type="journal article" date="2019" name="Int. J. Syst. Evol. Microbiol.">
        <title>The Global Catalogue of Microorganisms (GCM) 10K type strain sequencing project: providing services to taxonomists for standard genome sequencing and annotation.</title>
        <authorList>
            <consortium name="The Broad Institute Genomics Platform"/>
            <consortium name="The Broad Institute Genome Sequencing Center for Infectious Disease"/>
            <person name="Wu L."/>
            <person name="Ma J."/>
        </authorList>
    </citation>
    <scope>NUCLEOTIDE SEQUENCE [LARGE SCALE GENOMIC DNA]</scope>
    <source>
        <strain evidence="4">CCUG 56401</strain>
    </source>
</reference>
<dbReference type="InterPro" id="IPR051927">
    <property type="entry name" value="Zn_Chap_cDPG_Synth"/>
</dbReference>